<dbReference type="EMBL" id="WTPW01001356">
    <property type="protein sequence ID" value="KAF0441104.1"/>
    <property type="molecule type" value="Genomic_DNA"/>
</dbReference>
<dbReference type="AlphaFoldDB" id="A0A8H3XCE9"/>
<protein>
    <submittedName>
        <fullName evidence="2">Uncharacterized protein</fullName>
    </submittedName>
</protein>
<accession>A0A8H3XCE9</accession>
<proteinExistence type="predicted"/>
<reference evidence="2 3" key="1">
    <citation type="journal article" date="2019" name="Environ. Microbiol.">
        <title>At the nexus of three kingdoms: the genome of the mycorrhizal fungus Gigaspora margarita provides insights into plant, endobacterial and fungal interactions.</title>
        <authorList>
            <person name="Venice F."/>
            <person name="Ghignone S."/>
            <person name="Salvioli di Fossalunga A."/>
            <person name="Amselem J."/>
            <person name="Novero M."/>
            <person name="Xianan X."/>
            <person name="Sedzielewska Toro K."/>
            <person name="Morin E."/>
            <person name="Lipzen A."/>
            <person name="Grigoriev I.V."/>
            <person name="Henrissat B."/>
            <person name="Martin F.M."/>
            <person name="Bonfante P."/>
        </authorList>
    </citation>
    <scope>NUCLEOTIDE SEQUENCE [LARGE SCALE GENOMIC DNA]</scope>
    <source>
        <strain evidence="2 3">BEG34</strain>
    </source>
</reference>
<sequence length="131" mass="14916">MKFLNLFFICFFLLFSQTSFATVCFPPHAGIGPVRSSFKIIAPSSNSSYSLNKPLLISWKGFLVQDNPNLLIQLWREDTCINKYPKRIAYKKSHVSWKNALTESGSGYYIRIFRADNECINGNSSAFTVTE</sequence>
<name>A0A8H3XCE9_GIGMA</name>
<organism evidence="2 3">
    <name type="scientific">Gigaspora margarita</name>
    <dbReference type="NCBI Taxonomy" id="4874"/>
    <lineage>
        <taxon>Eukaryota</taxon>
        <taxon>Fungi</taxon>
        <taxon>Fungi incertae sedis</taxon>
        <taxon>Mucoromycota</taxon>
        <taxon>Glomeromycotina</taxon>
        <taxon>Glomeromycetes</taxon>
        <taxon>Diversisporales</taxon>
        <taxon>Gigasporaceae</taxon>
        <taxon>Gigaspora</taxon>
    </lineage>
</organism>
<keyword evidence="1" id="KW-0732">Signal</keyword>
<gene>
    <name evidence="2" type="ORF">F8M41_003951</name>
</gene>
<evidence type="ECO:0000313" key="2">
    <source>
        <dbReference type="EMBL" id="KAF0441104.1"/>
    </source>
</evidence>
<dbReference type="Proteomes" id="UP000439903">
    <property type="component" value="Unassembled WGS sequence"/>
</dbReference>
<evidence type="ECO:0000256" key="1">
    <source>
        <dbReference type="SAM" id="SignalP"/>
    </source>
</evidence>
<comment type="caution">
    <text evidence="2">The sequence shown here is derived from an EMBL/GenBank/DDBJ whole genome shotgun (WGS) entry which is preliminary data.</text>
</comment>
<feature type="chain" id="PRO_5034149274" evidence="1">
    <location>
        <begin position="22"/>
        <end position="131"/>
    </location>
</feature>
<dbReference type="OrthoDB" id="2366364at2759"/>
<keyword evidence="3" id="KW-1185">Reference proteome</keyword>
<evidence type="ECO:0000313" key="3">
    <source>
        <dbReference type="Proteomes" id="UP000439903"/>
    </source>
</evidence>
<feature type="signal peptide" evidence="1">
    <location>
        <begin position="1"/>
        <end position="21"/>
    </location>
</feature>